<dbReference type="InterPro" id="IPR013087">
    <property type="entry name" value="Znf_C2H2_type"/>
</dbReference>
<keyword evidence="4" id="KW-1185">Reference proteome</keyword>
<protein>
    <recommendedName>
        <fullName evidence="2">C2H2-type domain-containing protein</fullName>
    </recommendedName>
</protein>
<gene>
    <name evidence="3" type="ORF">C2G38_2173348</name>
</gene>
<evidence type="ECO:0000313" key="3">
    <source>
        <dbReference type="EMBL" id="RIB22666.1"/>
    </source>
</evidence>
<name>A0A397VUH3_9GLOM</name>
<evidence type="ECO:0000256" key="1">
    <source>
        <dbReference type="PROSITE-ProRule" id="PRU00042"/>
    </source>
</evidence>
<keyword evidence="1" id="KW-0863">Zinc-finger</keyword>
<evidence type="ECO:0000313" key="4">
    <source>
        <dbReference type="Proteomes" id="UP000266673"/>
    </source>
</evidence>
<comment type="caution">
    <text evidence="3">The sequence shown here is derived from an EMBL/GenBank/DDBJ whole genome shotgun (WGS) entry which is preliminary data.</text>
</comment>
<dbReference type="EMBL" id="QKWP01000298">
    <property type="protein sequence ID" value="RIB22666.1"/>
    <property type="molecule type" value="Genomic_DNA"/>
</dbReference>
<proteinExistence type="predicted"/>
<sequence>MCWLCKYCNREFSQSFALTQHISQKHPYLKGETDQSLHDKQLDESIWDLPDYRPSEDGSNKFSFEKQVDDSVWDLPNNRPSEYDANNYRNEIASASPVSELDFSESPMV</sequence>
<dbReference type="PROSITE" id="PS50157">
    <property type="entry name" value="ZINC_FINGER_C2H2_2"/>
    <property type="match status" value="1"/>
</dbReference>
<organism evidence="3 4">
    <name type="scientific">Gigaspora rosea</name>
    <dbReference type="NCBI Taxonomy" id="44941"/>
    <lineage>
        <taxon>Eukaryota</taxon>
        <taxon>Fungi</taxon>
        <taxon>Fungi incertae sedis</taxon>
        <taxon>Mucoromycota</taxon>
        <taxon>Glomeromycotina</taxon>
        <taxon>Glomeromycetes</taxon>
        <taxon>Diversisporales</taxon>
        <taxon>Gigasporaceae</taxon>
        <taxon>Gigaspora</taxon>
    </lineage>
</organism>
<evidence type="ECO:0000259" key="2">
    <source>
        <dbReference type="PROSITE" id="PS50157"/>
    </source>
</evidence>
<keyword evidence="1" id="KW-0479">Metal-binding</keyword>
<dbReference type="Proteomes" id="UP000266673">
    <property type="component" value="Unassembled WGS sequence"/>
</dbReference>
<dbReference type="GO" id="GO:0008270">
    <property type="term" value="F:zinc ion binding"/>
    <property type="evidence" value="ECO:0007669"/>
    <property type="project" value="UniProtKB-KW"/>
</dbReference>
<accession>A0A397VUH3</accession>
<dbReference type="PROSITE" id="PS00028">
    <property type="entry name" value="ZINC_FINGER_C2H2_1"/>
    <property type="match status" value="1"/>
</dbReference>
<reference evidence="3 4" key="1">
    <citation type="submission" date="2018-06" db="EMBL/GenBank/DDBJ databases">
        <title>Comparative genomics reveals the genomic features of Rhizophagus irregularis, R. cerebriforme, R. diaphanum and Gigaspora rosea, and their symbiotic lifestyle signature.</title>
        <authorList>
            <person name="Morin E."/>
            <person name="San Clemente H."/>
            <person name="Chen E.C.H."/>
            <person name="De La Providencia I."/>
            <person name="Hainaut M."/>
            <person name="Kuo A."/>
            <person name="Kohler A."/>
            <person name="Murat C."/>
            <person name="Tang N."/>
            <person name="Roy S."/>
            <person name="Loubradou J."/>
            <person name="Henrissat B."/>
            <person name="Grigoriev I.V."/>
            <person name="Corradi N."/>
            <person name="Roux C."/>
            <person name="Martin F.M."/>
        </authorList>
    </citation>
    <scope>NUCLEOTIDE SEQUENCE [LARGE SCALE GENOMIC DNA]</scope>
    <source>
        <strain evidence="3 4">DAOM 194757</strain>
    </source>
</reference>
<feature type="domain" description="C2H2-type" evidence="2">
    <location>
        <begin position="3"/>
        <end position="31"/>
    </location>
</feature>
<dbReference type="AlphaFoldDB" id="A0A397VUH3"/>
<keyword evidence="1" id="KW-0862">Zinc</keyword>